<dbReference type="AlphaFoldDB" id="A0A3B0QDC3"/>
<sequence length="72" mass="7823">MFASKIYGSLISLPKKTNIKAKIIDGTDEKILTITVETLSTNPPGFLPTQIPIEIPTVTVNKTAKIPTKNDL</sequence>
<gene>
    <name evidence="1" type="primary">MCYN0289</name>
    <name evidence="1" type="ORF">NCTC10132_01069</name>
</gene>
<evidence type="ECO:0000313" key="2">
    <source>
        <dbReference type="Proteomes" id="UP000257559"/>
    </source>
</evidence>
<dbReference type="Proteomes" id="UP000257559">
    <property type="component" value="Chromosome"/>
</dbReference>
<evidence type="ECO:0000313" key="1">
    <source>
        <dbReference type="EMBL" id="SYV97701.1"/>
    </source>
</evidence>
<dbReference type="KEGG" id="medw:NCTC10132_01069"/>
<reference evidence="2" key="1">
    <citation type="submission" date="2018-06" db="EMBL/GenBank/DDBJ databases">
        <authorList>
            <consortium name="Pathogen Informatics"/>
        </authorList>
    </citation>
    <scope>NUCLEOTIDE SEQUENCE [LARGE SCALE GENOMIC DNA]</scope>
    <source>
        <strain evidence="2">NCTC10132</strain>
    </source>
</reference>
<dbReference type="EMBL" id="LS991951">
    <property type="protein sequence ID" value="SYV97701.1"/>
    <property type="molecule type" value="Genomic_DNA"/>
</dbReference>
<protein>
    <submittedName>
        <fullName evidence="1">Uncharacterized protein</fullName>
    </submittedName>
</protein>
<keyword evidence="2" id="KW-1185">Reference proteome</keyword>
<organism evidence="1 2">
    <name type="scientific">Mycoplasmopsis edwardii</name>
    <dbReference type="NCBI Taxonomy" id="53558"/>
    <lineage>
        <taxon>Bacteria</taxon>
        <taxon>Bacillati</taxon>
        <taxon>Mycoplasmatota</taxon>
        <taxon>Mycoplasmoidales</taxon>
        <taxon>Metamycoplasmataceae</taxon>
        <taxon>Mycoplasmopsis</taxon>
    </lineage>
</organism>
<name>A0A3B0QDC3_9BACT</name>
<accession>A0A3B0QDC3</accession>
<proteinExistence type="predicted"/>